<protein>
    <recommendedName>
        <fullName evidence="9">Tctex1 domain-containing protein 2</fullName>
    </recommendedName>
</protein>
<accession>A0A5A8CA76</accession>
<dbReference type="GO" id="GO:0045505">
    <property type="term" value="F:dynein intermediate chain binding"/>
    <property type="evidence" value="ECO:0007669"/>
    <property type="project" value="TreeGrafter"/>
</dbReference>
<dbReference type="AlphaFoldDB" id="A0A5A8CA76"/>
<dbReference type="EMBL" id="VLTL01000334">
    <property type="protein sequence ID" value="KAA0145947.1"/>
    <property type="molecule type" value="Genomic_DNA"/>
</dbReference>
<name>A0A5A8CA76_CAFRO</name>
<dbReference type="GO" id="GO:0007018">
    <property type="term" value="P:microtubule-based movement"/>
    <property type="evidence" value="ECO:0007669"/>
    <property type="project" value="TreeGrafter"/>
</dbReference>
<evidence type="ECO:0000313" key="3">
    <source>
        <dbReference type="EMBL" id="KAA0160090.1"/>
    </source>
</evidence>
<proteinExistence type="predicted"/>
<dbReference type="Proteomes" id="UP000323011">
    <property type="component" value="Unassembled WGS sequence"/>
</dbReference>
<dbReference type="Proteomes" id="UP000324907">
    <property type="component" value="Unassembled WGS sequence"/>
</dbReference>
<evidence type="ECO:0000313" key="5">
    <source>
        <dbReference type="Proteomes" id="UP000322899"/>
    </source>
</evidence>
<organism evidence="2 6">
    <name type="scientific">Cafeteria roenbergensis</name>
    <name type="common">Marine flagellate</name>
    <dbReference type="NCBI Taxonomy" id="33653"/>
    <lineage>
        <taxon>Eukaryota</taxon>
        <taxon>Sar</taxon>
        <taxon>Stramenopiles</taxon>
        <taxon>Bigyra</taxon>
        <taxon>Opalozoa</taxon>
        <taxon>Bicosoecida</taxon>
        <taxon>Cafeteriaceae</taxon>
        <taxon>Cafeteria</taxon>
    </lineage>
</organism>
<evidence type="ECO:0008006" key="9">
    <source>
        <dbReference type="Google" id="ProtNLM"/>
    </source>
</evidence>
<reference evidence="5 7" key="1">
    <citation type="submission" date="2019-07" db="EMBL/GenBank/DDBJ databases">
        <title>Genomes of Cafeteria roenbergensis.</title>
        <authorList>
            <person name="Fischer M.G."/>
            <person name="Hackl T."/>
            <person name="Roman M."/>
        </authorList>
    </citation>
    <scope>NUCLEOTIDE SEQUENCE [LARGE SCALE GENOMIC DNA]</scope>
    <source>
        <strain evidence="2">BVI</strain>
        <strain evidence="3 8">Cflag</strain>
        <strain evidence="4 5">E4-10P</strain>
        <strain evidence="1 7">RCC970-E3</strain>
    </source>
</reference>
<dbReference type="Proteomes" id="UP000322899">
    <property type="component" value="Unassembled WGS sequence"/>
</dbReference>
<dbReference type="InterPro" id="IPR038586">
    <property type="entry name" value="Tctex-1-like_sf"/>
</dbReference>
<keyword evidence="6" id="KW-1185">Reference proteome</keyword>
<gene>
    <name evidence="4" type="ORF">FNF27_03776</name>
    <name evidence="1" type="ORF">FNF28_07760</name>
    <name evidence="2" type="ORF">FNF29_06254</name>
    <name evidence="3" type="ORF">FNF31_04556</name>
</gene>
<evidence type="ECO:0000313" key="7">
    <source>
        <dbReference type="Proteomes" id="UP000324907"/>
    </source>
</evidence>
<dbReference type="InterPro" id="IPR005334">
    <property type="entry name" value="Tctex-1-like"/>
</dbReference>
<dbReference type="EMBL" id="VLTO01000020">
    <property type="protein sequence ID" value="KAA0174653.1"/>
    <property type="molecule type" value="Genomic_DNA"/>
</dbReference>
<evidence type="ECO:0000313" key="4">
    <source>
        <dbReference type="EMBL" id="KAA0174653.1"/>
    </source>
</evidence>
<dbReference type="PANTHER" id="PTHR21255:SF7">
    <property type="entry name" value="DYNEIN LIGHT CHAIN TCTEX-TYPE PROTEIN 2B"/>
    <property type="match status" value="1"/>
</dbReference>
<dbReference type="OrthoDB" id="10260741at2759"/>
<dbReference type="GO" id="GO:0005868">
    <property type="term" value="C:cytoplasmic dynein complex"/>
    <property type="evidence" value="ECO:0007669"/>
    <property type="project" value="TreeGrafter"/>
</dbReference>
<dbReference type="CDD" id="cd21459">
    <property type="entry name" value="DLC-like_TCTEX1D2"/>
    <property type="match status" value="1"/>
</dbReference>
<evidence type="ECO:0000313" key="1">
    <source>
        <dbReference type="EMBL" id="KAA0145947.1"/>
    </source>
</evidence>
<dbReference type="GO" id="GO:0005737">
    <property type="term" value="C:cytoplasm"/>
    <property type="evidence" value="ECO:0007669"/>
    <property type="project" value="TreeGrafter"/>
</dbReference>
<dbReference type="Gene3D" id="3.30.1140.40">
    <property type="entry name" value="Tctex-1"/>
    <property type="match status" value="1"/>
</dbReference>
<dbReference type="Proteomes" id="UP000325113">
    <property type="component" value="Unassembled WGS sequence"/>
</dbReference>
<evidence type="ECO:0000313" key="6">
    <source>
        <dbReference type="Proteomes" id="UP000323011"/>
    </source>
</evidence>
<comment type="caution">
    <text evidence="2">The sequence shown here is derived from an EMBL/GenBank/DDBJ whole genome shotgun (WGS) entry which is preliminary data.</text>
</comment>
<evidence type="ECO:0000313" key="2">
    <source>
        <dbReference type="EMBL" id="KAA0148970.1"/>
    </source>
</evidence>
<sequence length="125" mass="14163">MAASSKRQEVSETGFAVRPPFGKRFPSRDVAAIIREVFKLRLESNPDYDQDLGYSIARDIRDRLKELELPRYKYMVQVVVGENSGEGVRVGTRCLWDASTDGMAHESMTSDKLFVTAMAFGVYLY</sequence>
<dbReference type="EMBL" id="VLTM01000048">
    <property type="protein sequence ID" value="KAA0160090.1"/>
    <property type="molecule type" value="Genomic_DNA"/>
</dbReference>
<dbReference type="EMBL" id="VLTN01000047">
    <property type="protein sequence ID" value="KAA0148970.1"/>
    <property type="molecule type" value="Genomic_DNA"/>
</dbReference>
<dbReference type="Pfam" id="PF03645">
    <property type="entry name" value="Tctex-1"/>
    <property type="match status" value="1"/>
</dbReference>
<evidence type="ECO:0000313" key="8">
    <source>
        <dbReference type="Proteomes" id="UP000325113"/>
    </source>
</evidence>
<dbReference type="PANTHER" id="PTHR21255">
    <property type="entry name" value="T-COMPLEX-ASSOCIATED-TESTIS-EXPRESSED 1/ DYNEIN LIGHT CHAIN"/>
    <property type="match status" value="1"/>
</dbReference>